<dbReference type="NCBIfam" id="TIGR01098">
    <property type="entry name" value="3A0109s03R"/>
    <property type="match status" value="1"/>
</dbReference>
<comment type="similarity">
    <text evidence="1">Belongs to the phosphate/phosphite/phosphonate binding protein family.</text>
</comment>
<evidence type="ECO:0000256" key="1">
    <source>
        <dbReference type="ARBA" id="ARBA00007162"/>
    </source>
</evidence>
<keyword evidence="6" id="KW-1185">Reference proteome</keyword>
<feature type="compositionally biased region" description="Low complexity" evidence="3">
    <location>
        <begin position="33"/>
        <end position="51"/>
    </location>
</feature>
<dbReference type="Pfam" id="PF12974">
    <property type="entry name" value="Phosphonate-bd"/>
    <property type="match status" value="1"/>
</dbReference>
<proteinExistence type="inferred from homology"/>
<keyword evidence="2 4" id="KW-0732">Signal</keyword>
<name>A0A6C0G2A0_9BACL</name>
<organism evidence="5 6">
    <name type="scientific">Paenibacillus lycopersici</name>
    <dbReference type="NCBI Taxonomy" id="2704462"/>
    <lineage>
        <taxon>Bacteria</taxon>
        <taxon>Bacillati</taxon>
        <taxon>Bacillota</taxon>
        <taxon>Bacilli</taxon>
        <taxon>Bacillales</taxon>
        <taxon>Paenibacillaceae</taxon>
        <taxon>Paenibacillus</taxon>
    </lineage>
</organism>
<reference evidence="5 6" key="1">
    <citation type="submission" date="2020-01" db="EMBL/GenBank/DDBJ databases">
        <title>Paenibacillus sp. nov., isolated from tomato rhizosphere.</title>
        <authorList>
            <person name="Weon H.-Y."/>
            <person name="Lee S.A."/>
        </authorList>
    </citation>
    <scope>NUCLEOTIDE SEQUENCE [LARGE SCALE GENOMIC DNA]</scope>
    <source>
        <strain evidence="5 6">12200R-189</strain>
    </source>
</reference>
<evidence type="ECO:0000313" key="5">
    <source>
        <dbReference type="EMBL" id="QHT62937.1"/>
    </source>
</evidence>
<dbReference type="Gene3D" id="3.40.190.10">
    <property type="entry name" value="Periplasmic binding protein-like II"/>
    <property type="match status" value="2"/>
</dbReference>
<feature type="region of interest" description="Disordered" evidence="3">
    <location>
        <begin position="33"/>
        <end position="52"/>
    </location>
</feature>
<dbReference type="AlphaFoldDB" id="A0A6C0G2A0"/>
<feature type="chain" id="PRO_5039531651" evidence="4">
    <location>
        <begin position="25"/>
        <end position="322"/>
    </location>
</feature>
<dbReference type="PANTHER" id="PTHR35841">
    <property type="entry name" value="PHOSPHONATES-BINDING PERIPLASMIC PROTEIN"/>
    <property type="match status" value="1"/>
</dbReference>
<gene>
    <name evidence="5" type="ORF">GXP70_25235</name>
</gene>
<evidence type="ECO:0000256" key="4">
    <source>
        <dbReference type="SAM" id="SignalP"/>
    </source>
</evidence>
<evidence type="ECO:0000256" key="2">
    <source>
        <dbReference type="ARBA" id="ARBA00022729"/>
    </source>
</evidence>
<dbReference type="InterPro" id="IPR005770">
    <property type="entry name" value="PhnD"/>
</dbReference>
<dbReference type="KEGG" id="plyc:GXP70_25235"/>
<dbReference type="SUPFAM" id="SSF53850">
    <property type="entry name" value="Periplasmic binding protein-like II"/>
    <property type="match status" value="1"/>
</dbReference>
<dbReference type="PANTHER" id="PTHR35841:SF1">
    <property type="entry name" value="PHOSPHONATES-BINDING PERIPLASMIC PROTEIN"/>
    <property type="match status" value="1"/>
</dbReference>
<dbReference type="GO" id="GO:0055085">
    <property type="term" value="P:transmembrane transport"/>
    <property type="evidence" value="ECO:0007669"/>
    <property type="project" value="InterPro"/>
</dbReference>
<dbReference type="GO" id="GO:0043190">
    <property type="term" value="C:ATP-binding cassette (ABC) transporter complex"/>
    <property type="evidence" value="ECO:0007669"/>
    <property type="project" value="InterPro"/>
</dbReference>
<dbReference type="PROSITE" id="PS51257">
    <property type="entry name" value="PROKAR_LIPOPROTEIN"/>
    <property type="match status" value="1"/>
</dbReference>
<dbReference type="EMBL" id="CP048209">
    <property type="protein sequence ID" value="QHT62937.1"/>
    <property type="molecule type" value="Genomic_DNA"/>
</dbReference>
<accession>A0A6C0G2A0</accession>
<sequence length="322" mass="34547">MLNIRKKSQTALMLLSIASIVALSACGEKTNTAASNAGASDNAGSSNAAAAADDHKDWPKELNFGFIPSETDGKQNDPRATLAKDMSAALGMKVNLYEGEDYTAVVEAMRTKKIDVALFGPFAYIIAHERSGAEAFAASAKSEDTKFYHSLIVVPADSPAKTLADLKGKTMLFADPASTSGHLFPEMMFGKQFSLKGPDIDKYFSNVSYSGGHDKSIIAISKGQADAAGVCDTCIQKIVDKGLVKTTDYRVIGTSDPIPSSPYAYRNDLPADLVDAIKNFILNYTNDTYLQGNHMFPIGDGDFQVVRDTADTLQMSPDQLLK</sequence>
<dbReference type="RefSeq" id="WP_162359367.1">
    <property type="nucleotide sequence ID" value="NZ_CP048209.1"/>
</dbReference>
<feature type="signal peptide" evidence="4">
    <location>
        <begin position="1"/>
        <end position="24"/>
    </location>
</feature>
<evidence type="ECO:0000256" key="3">
    <source>
        <dbReference type="SAM" id="MobiDB-lite"/>
    </source>
</evidence>
<dbReference type="CDD" id="cd01071">
    <property type="entry name" value="PBP2_PhnD_like"/>
    <property type="match status" value="1"/>
</dbReference>
<dbReference type="Proteomes" id="UP000476064">
    <property type="component" value="Chromosome"/>
</dbReference>
<evidence type="ECO:0000313" key="6">
    <source>
        <dbReference type="Proteomes" id="UP000476064"/>
    </source>
</evidence>
<protein>
    <submittedName>
        <fullName evidence="5">Phosphate/phosphite/phosphonate ABC transporter substrate-binding protein</fullName>
    </submittedName>
</protein>